<evidence type="ECO:0000256" key="5">
    <source>
        <dbReference type="ARBA" id="ARBA00022989"/>
    </source>
</evidence>
<feature type="binding site" evidence="11">
    <location>
        <position position="79"/>
    </location>
    <ligand>
        <name>Na(+)</name>
        <dbReference type="ChEBI" id="CHEBI:29101"/>
        <note>structural</note>
    </ligand>
</feature>
<evidence type="ECO:0000256" key="10">
    <source>
        <dbReference type="ARBA" id="ARBA00035585"/>
    </source>
</evidence>
<evidence type="ECO:0000256" key="4">
    <source>
        <dbReference type="ARBA" id="ARBA00022692"/>
    </source>
</evidence>
<name>A0A345HD21_9FLAO</name>
<keyword evidence="11" id="KW-0813">Transport</keyword>
<keyword evidence="3" id="KW-0997">Cell inner membrane</keyword>
<feature type="binding site" evidence="11">
    <location>
        <position position="76"/>
    </location>
    <ligand>
        <name>Na(+)</name>
        <dbReference type="ChEBI" id="CHEBI:29101"/>
        <note>structural</note>
    </ligand>
</feature>
<evidence type="ECO:0000256" key="3">
    <source>
        <dbReference type="ARBA" id="ARBA00022519"/>
    </source>
</evidence>
<dbReference type="GO" id="GO:0062054">
    <property type="term" value="F:fluoride channel activity"/>
    <property type="evidence" value="ECO:0007669"/>
    <property type="project" value="UniProtKB-UniRule"/>
</dbReference>
<dbReference type="NCBIfam" id="TIGR00494">
    <property type="entry name" value="crcB"/>
    <property type="match status" value="1"/>
</dbReference>
<comment type="similarity">
    <text evidence="9 11">Belongs to the fluoride channel Fluc/FEX (TC 1.A.43) family.</text>
</comment>
<comment type="subcellular location">
    <subcellularLocation>
        <location evidence="1 11">Cell membrane</location>
        <topology evidence="1 11">Multi-pass membrane protein</topology>
    </subcellularLocation>
</comment>
<keyword evidence="11" id="KW-0915">Sodium</keyword>
<dbReference type="EMBL" id="CP031188">
    <property type="protein sequence ID" value="AXG74481.1"/>
    <property type="molecule type" value="Genomic_DNA"/>
</dbReference>
<evidence type="ECO:0000256" key="9">
    <source>
        <dbReference type="ARBA" id="ARBA00035120"/>
    </source>
</evidence>
<evidence type="ECO:0000256" key="7">
    <source>
        <dbReference type="ARBA" id="ARBA00023136"/>
    </source>
</evidence>
<dbReference type="PANTHER" id="PTHR28259:SF1">
    <property type="entry name" value="FLUORIDE EXPORT PROTEIN 1-RELATED"/>
    <property type="match status" value="1"/>
</dbReference>
<dbReference type="RefSeq" id="WP_114678239.1">
    <property type="nucleotide sequence ID" value="NZ_CP031188.1"/>
</dbReference>
<accession>A0A345HD21</accession>
<dbReference type="GO" id="GO:0005886">
    <property type="term" value="C:plasma membrane"/>
    <property type="evidence" value="ECO:0007669"/>
    <property type="project" value="UniProtKB-SubCell"/>
</dbReference>
<dbReference type="Proteomes" id="UP000253951">
    <property type="component" value="Chromosome"/>
</dbReference>
<dbReference type="InterPro" id="IPR003691">
    <property type="entry name" value="FluC"/>
</dbReference>
<proteinExistence type="inferred from homology"/>
<comment type="catalytic activity">
    <reaction evidence="10">
        <text>fluoride(in) = fluoride(out)</text>
        <dbReference type="Rhea" id="RHEA:76159"/>
        <dbReference type="ChEBI" id="CHEBI:17051"/>
    </reaction>
    <physiologicalReaction direction="left-to-right" evidence="10">
        <dbReference type="Rhea" id="RHEA:76160"/>
    </physiologicalReaction>
</comment>
<keyword evidence="7 11" id="KW-0472">Membrane</keyword>
<comment type="activity regulation">
    <text evidence="11">Na(+) is not transported, but it plays an essential structural role and its presence is essential for fluoride channel function.</text>
</comment>
<evidence type="ECO:0000313" key="12">
    <source>
        <dbReference type="EMBL" id="AXG74481.1"/>
    </source>
</evidence>
<sequence length="123" mass="13535">MFKSILLVGLGGAIGSILRYLSSLFITRYFNSVFPLATFTVNIIGCFIIGLIFGYMEKEQITNDNIKFLFITGFCGGYTTFSTFAIENVGLIQSEHTLSAFAYIAASIITGLFAVWLGLIVFK</sequence>
<evidence type="ECO:0000256" key="11">
    <source>
        <dbReference type="HAMAP-Rule" id="MF_00454"/>
    </source>
</evidence>
<keyword evidence="11" id="KW-0479">Metal-binding</keyword>
<reference evidence="12 13" key="1">
    <citation type="submission" date="2018-07" db="EMBL/GenBank/DDBJ databases">
        <title>Complete genome sequence of Flavobacterium arcticum type strain SM1502T.</title>
        <authorList>
            <person name="Li Y."/>
            <person name="Li D.-D."/>
        </authorList>
    </citation>
    <scope>NUCLEOTIDE SEQUENCE [LARGE SCALE GENOMIC DNA]</scope>
    <source>
        <strain evidence="12 13">SM1502</strain>
    </source>
</reference>
<dbReference type="PANTHER" id="PTHR28259">
    <property type="entry name" value="FLUORIDE EXPORT PROTEIN 1-RELATED"/>
    <property type="match status" value="1"/>
</dbReference>
<feature type="transmembrane region" description="Helical" evidence="11">
    <location>
        <begin position="98"/>
        <end position="122"/>
    </location>
</feature>
<keyword evidence="8 11" id="KW-0407">Ion channel</keyword>
<keyword evidence="5 11" id="KW-1133">Transmembrane helix</keyword>
<keyword evidence="2 11" id="KW-1003">Cell membrane</keyword>
<dbReference type="GO" id="GO:0046872">
    <property type="term" value="F:metal ion binding"/>
    <property type="evidence" value="ECO:0007669"/>
    <property type="project" value="UniProtKB-KW"/>
</dbReference>
<keyword evidence="6 11" id="KW-0406">Ion transport</keyword>
<dbReference type="HAMAP" id="MF_00454">
    <property type="entry name" value="FluC"/>
    <property type="match status" value="1"/>
</dbReference>
<comment type="function">
    <text evidence="11">Fluoride-specific ion channel. Important for reducing fluoride concentration in the cell, thus reducing its toxicity.</text>
</comment>
<protein>
    <recommendedName>
        <fullName evidence="11">Fluoride-specific ion channel FluC</fullName>
    </recommendedName>
</protein>
<evidence type="ECO:0000256" key="1">
    <source>
        <dbReference type="ARBA" id="ARBA00004651"/>
    </source>
</evidence>
<organism evidence="12 13">
    <name type="scientific">Flavobacterium arcticum</name>
    <dbReference type="NCBI Taxonomy" id="1784713"/>
    <lineage>
        <taxon>Bacteria</taxon>
        <taxon>Pseudomonadati</taxon>
        <taxon>Bacteroidota</taxon>
        <taxon>Flavobacteriia</taxon>
        <taxon>Flavobacteriales</taxon>
        <taxon>Flavobacteriaceae</taxon>
        <taxon>Flavobacterium</taxon>
    </lineage>
</organism>
<evidence type="ECO:0000256" key="6">
    <source>
        <dbReference type="ARBA" id="ARBA00023065"/>
    </source>
</evidence>
<dbReference type="KEGG" id="fat:DVK85_09635"/>
<feature type="transmembrane region" description="Helical" evidence="11">
    <location>
        <begin position="33"/>
        <end position="56"/>
    </location>
</feature>
<dbReference type="Pfam" id="PF02537">
    <property type="entry name" value="CRCB"/>
    <property type="match status" value="1"/>
</dbReference>
<evidence type="ECO:0000313" key="13">
    <source>
        <dbReference type="Proteomes" id="UP000253951"/>
    </source>
</evidence>
<feature type="transmembrane region" description="Helical" evidence="11">
    <location>
        <begin position="68"/>
        <end position="86"/>
    </location>
</feature>
<keyword evidence="13" id="KW-1185">Reference proteome</keyword>
<evidence type="ECO:0000256" key="8">
    <source>
        <dbReference type="ARBA" id="ARBA00023303"/>
    </source>
</evidence>
<evidence type="ECO:0000256" key="2">
    <source>
        <dbReference type="ARBA" id="ARBA00022475"/>
    </source>
</evidence>
<dbReference type="OrthoDB" id="9815830at2"/>
<dbReference type="AlphaFoldDB" id="A0A345HD21"/>
<keyword evidence="4 11" id="KW-0812">Transmembrane</keyword>
<gene>
    <name evidence="11 12" type="primary">crcB</name>
    <name evidence="11" type="synonym">fluC</name>
    <name evidence="12" type="ORF">DVK85_09635</name>
</gene>
<dbReference type="GO" id="GO:0140114">
    <property type="term" value="P:cellular detoxification of fluoride"/>
    <property type="evidence" value="ECO:0007669"/>
    <property type="project" value="UniProtKB-UniRule"/>
</dbReference>